<dbReference type="CDD" id="cd16432">
    <property type="entry name" value="CheB_Rec"/>
    <property type="match status" value="1"/>
</dbReference>
<feature type="active site" evidence="6 7">
    <location>
        <position position="197"/>
    </location>
</feature>
<evidence type="ECO:0000256" key="3">
    <source>
        <dbReference type="ARBA" id="ARBA00022553"/>
    </source>
</evidence>
<comment type="PTM">
    <text evidence="6">Phosphorylated by CheA. Phosphorylation of the N-terminal regulatory domain activates the methylesterase activity.</text>
</comment>
<dbReference type="PROSITE" id="PS50122">
    <property type="entry name" value="CHEB"/>
    <property type="match status" value="1"/>
</dbReference>
<evidence type="ECO:0000256" key="9">
    <source>
        <dbReference type="SAM" id="MobiDB-lite"/>
    </source>
</evidence>
<dbReference type="FunFam" id="3.40.50.2300:FF:000060">
    <property type="entry name" value="Protein-glutamate methylesterase/protein-glutamine glutaminase"/>
    <property type="match status" value="1"/>
</dbReference>
<keyword evidence="2 6" id="KW-0145">Chemotaxis</keyword>
<dbReference type="PANTHER" id="PTHR42872">
    <property type="entry name" value="PROTEIN-GLUTAMATE METHYLESTERASE/PROTEIN-GLUTAMINE GLUTAMINASE"/>
    <property type="match status" value="1"/>
</dbReference>
<organism evidence="12 13">
    <name type="scientific">Gulbenkiania indica</name>
    <dbReference type="NCBI Taxonomy" id="375574"/>
    <lineage>
        <taxon>Bacteria</taxon>
        <taxon>Pseudomonadati</taxon>
        <taxon>Pseudomonadota</taxon>
        <taxon>Betaproteobacteria</taxon>
        <taxon>Neisseriales</taxon>
        <taxon>Chromobacteriaceae</taxon>
        <taxon>Gulbenkiania</taxon>
    </lineage>
</organism>
<comment type="catalytic activity">
    <reaction evidence="5 6">
        <text>[protein]-L-glutamate 5-O-methyl ester + H2O = L-glutamyl-[protein] + methanol + H(+)</text>
        <dbReference type="Rhea" id="RHEA:23236"/>
        <dbReference type="Rhea" id="RHEA-COMP:10208"/>
        <dbReference type="Rhea" id="RHEA-COMP:10311"/>
        <dbReference type="ChEBI" id="CHEBI:15377"/>
        <dbReference type="ChEBI" id="CHEBI:15378"/>
        <dbReference type="ChEBI" id="CHEBI:17790"/>
        <dbReference type="ChEBI" id="CHEBI:29973"/>
        <dbReference type="ChEBI" id="CHEBI:82795"/>
        <dbReference type="EC" id="3.1.1.61"/>
    </reaction>
</comment>
<dbReference type="Gene3D" id="3.40.50.2300">
    <property type="match status" value="1"/>
</dbReference>
<dbReference type="NCBIfam" id="NF009206">
    <property type="entry name" value="PRK12555.1"/>
    <property type="match status" value="1"/>
</dbReference>
<dbReference type="InterPro" id="IPR035909">
    <property type="entry name" value="CheB_C"/>
</dbReference>
<dbReference type="Pfam" id="PF00072">
    <property type="entry name" value="Response_reg"/>
    <property type="match status" value="1"/>
</dbReference>
<proteinExistence type="inferred from homology"/>
<reference evidence="13" key="1">
    <citation type="submission" date="2015-08" db="EMBL/GenBank/DDBJ databases">
        <authorList>
            <person name="Varghese N."/>
        </authorList>
    </citation>
    <scope>NUCLEOTIDE SEQUENCE [LARGE SCALE GENOMIC DNA]</scope>
    <source>
        <strain evidence="13">DSM 17901</strain>
    </source>
</reference>
<dbReference type="PROSITE" id="PS50110">
    <property type="entry name" value="RESPONSE_REGULATORY"/>
    <property type="match status" value="1"/>
</dbReference>
<dbReference type="STRING" id="375574.GCA_001418035_00088"/>
<keyword evidence="13" id="KW-1185">Reference proteome</keyword>
<evidence type="ECO:0000259" key="10">
    <source>
        <dbReference type="PROSITE" id="PS50110"/>
    </source>
</evidence>
<dbReference type="PIRSF" id="PIRSF000876">
    <property type="entry name" value="RR_chemtxs_CheB"/>
    <property type="match status" value="1"/>
</dbReference>
<comment type="function">
    <text evidence="6">Involved in chemotaxis. Part of a chemotaxis signal transduction system that modulates chemotaxis in response to various stimuli. Catalyzes the demethylation of specific methylglutamate residues introduced into the chemoreceptors (methyl-accepting chemotaxis proteins or MCP) by CheR. Also mediates the irreversible deamidation of specific glutamine residues to glutamic acid.</text>
</comment>
<dbReference type="PANTHER" id="PTHR42872:SF6">
    <property type="entry name" value="PROTEIN-GLUTAMATE METHYLESTERASE_PROTEIN-GLUTAMINE GLUTAMINASE"/>
    <property type="match status" value="1"/>
</dbReference>
<dbReference type="OrthoDB" id="9793421at2"/>
<dbReference type="InterPro" id="IPR001789">
    <property type="entry name" value="Sig_transdc_resp-reg_receiver"/>
</dbReference>
<dbReference type="SUPFAM" id="SSF52172">
    <property type="entry name" value="CheY-like"/>
    <property type="match status" value="1"/>
</dbReference>
<dbReference type="NCBIfam" id="NF001965">
    <property type="entry name" value="PRK00742.1"/>
    <property type="match status" value="1"/>
</dbReference>
<keyword evidence="1 6" id="KW-0963">Cytoplasm</keyword>
<evidence type="ECO:0000256" key="5">
    <source>
        <dbReference type="ARBA" id="ARBA00048267"/>
    </source>
</evidence>
<comment type="catalytic activity">
    <reaction evidence="6">
        <text>L-glutaminyl-[protein] + H2O = L-glutamyl-[protein] + NH4(+)</text>
        <dbReference type="Rhea" id="RHEA:16441"/>
        <dbReference type="Rhea" id="RHEA-COMP:10207"/>
        <dbReference type="Rhea" id="RHEA-COMP:10208"/>
        <dbReference type="ChEBI" id="CHEBI:15377"/>
        <dbReference type="ChEBI" id="CHEBI:28938"/>
        <dbReference type="ChEBI" id="CHEBI:29973"/>
        <dbReference type="ChEBI" id="CHEBI:30011"/>
        <dbReference type="EC" id="3.5.1.44"/>
    </reaction>
</comment>
<dbReference type="GO" id="GO:0006935">
    <property type="term" value="P:chemotaxis"/>
    <property type="evidence" value="ECO:0007669"/>
    <property type="project" value="UniProtKB-UniRule"/>
</dbReference>
<dbReference type="SUPFAM" id="SSF52738">
    <property type="entry name" value="Methylesterase CheB, C-terminal domain"/>
    <property type="match status" value="1"/>
</dbReference>
<keyword evidence="4 6" id="KW-0378">Hydrolase</keyword>
<feature type="active site" evidence="6 7">
    <location>
        <position position="171"/>
    </location>
</feature>
<evidence type="ECO:0000313" key="13">
    <source>
        <dbReference type="Proteomes" id="UP000243535"/>
    </source>
</evidence>
<gene>
    <name evidence="6" type="primary">cheB</name>
    <name evidence="12" type="ORF">Ga0061063_0288</name>
</gene>
<dbReference type="AlphaFoldDB" id="A0A0K6GSE3"/>
<feature type="domain" description="CheB-type methylesterase" evidence="11">
    <location>
        <begin position="161"/>
        <end position="352"/>
    </location>
</feature>
<dbReference type="CDD" id="cd17541">
    <property type="entry name" value="REC_CheB-like"/>
    <property type="match status" value="1"/>
</dbReference>
<evidence type="ECO:0000256" key="6">
    <source>
        <dbReference type="HAMAP-Rule" id="MF_00099"/>
    </source>
</evidence>
<evidence type="ECO:0000256" key="2">
    <source>
        <dbReference type="ARBA" id="ARBA00022500"/>
    </source>
</evidence>
<evidence type="ECO:0000256" key="7">
    <source>
        <dbReference type="PROSITE-ProRule" id="PRU00050"/>
    </source>
</evidence>
<evidence type="ECO:0000256" key="4">
    <source>
        <dbReference type="ARBA" id="ARBA00022801"/>
    </source>
</evidence>
<feature type="region of interest" description="Disordered" evidence="9">
    <location>
        <begin position="139"/>
        <end position="161"/>
    </location>
</feature>
<dbReference type="Pfam" id="PF01339">
    <property type="entry name" value="CheB_methylest"/>
    <property type="match status" value="1"/>
</dbReference>
<evidence type="ECO:0000259" key="11">
    <source>
        <dbReference type="PROSITE" id="PS50122"/>
    </source>
</evidence>
<dbReference type="HAMAP" id="MF_00099">
    <property type="entry name" value="CheB_chemtxs"/>
    <property type="match status" value="1"/>
</dbReference>
<dbReference type="RefSeq" id="WP_055433083.1">
    <property type="nucleotide sequence ID" value="NZ_CYHA01000001.1"/>
</dbReference>
<dbReference type="GO" id="GO:0000156">
    <property type="term" value="F:phosphorelay response regulator activity"/>
    <property type="evidence" value="ECO:0007669"/>
    <property type="project" value="InterPro"/>
</dbReference>
<dbReference type="EC" id="3.1.1.61" evidence="6"/>
<dbReference type="EC" id="3.5.1.44" evidence="6"/>
<comment type="subcellular location">
    <subcellularLocation>
        <location evidence="6">Cytoplasm</location>
    </subcellularLocation>
</comment>
<evidence type="ECO:0000256" key="1">
    <source>
        <dbReference type="ARBA" id="ARBA00022490"/>
    </source>
</evidence>
<dbReference type="InterPro" id="IPR008248">
    <property type="entry name" value="CheB-like"/>
</dbReference>
<dbReference type="GO" id="GO:0050568">
    <property type="term" value="F:protein-glutamine glutaminase activity"/>
    <property type="evidence" value="ECO:0007669"/>
    <property type="project" value="UniProtKB-UniRule"/>
</dbReference>
<dbReference type="Gene3D" id="3.40.50.180">
    <property type="entry name" value="Methylesterase CheB, C-terminal domain"/>
    <property type="match status" value="1"/>
</dbReference>
<dbReference type="SMART" id="SM00448">
    <property type="entry name" value="REC"/>
    <property type="match status" value="1"/>
</dbReference>
<protein>
    <recommendedName>
        <fullName evidence="6">Protein-glutamate methylesterase/protein-glutamine glutaminase</fullName>
        <ecNumber evidence="6">3.1.1.61</ecNumber>
        <ecNumber evidence="6">3.5.1.44</ecNumber>
    </recommendedName>
</protein>
<dbReference type="EMBL" id="CYHA01000001">
    <property type="protein sequence ID" value="CUA81446.1"/>
    <property type="molecule type" value="Genomic_DNA"/>
</dbReference>
<dbReference type="Proteomes" id="UP000243535">
    <property type="component" value="Unassembled WGS sequence"/>
</dbReference>
<feature type="active site" evidence="6 7">
    <location>
        <position position="294"/>
    </location>
</feature>
<keyword evidence="3 6" id="KW-0597">Phosphoprotein</keyword>
<dbReference type="InterPro" id="IPR011006">
    <property type="entry name" value="CheY-like_superfamily"/>
</dbReference>
<dbReference type="GO" id="GO:0008984">
    <property type="term" value="F:protein-glutamate methylesterase activity"/>
    <property type="evidence" value="ECO:0007669"/>
    <property type="project" value="UniProtKB-UniRule"/>
</dbReference>
<dbReference type="GO" id="GO:0005737">
    <property type="term" value="C:cytoplasm"/>
    <property type="evidence" value="ECO:0007669"/>
    <property type="project" value="UniProtKB-SubCell"/>
</dbReference>
<evidence type="ECO:0000256" key="8">
    <source>
        <dbReference type="PROSITE-ProRule" id="PRU00169"/>
    </source>
</evidence>
<sequence length="354" mass="38189">MDTAPARKIRVVVVDDSALIRSVLTEIINTAGDMEVVATAADPLIARERIREHDPDVITLDVEMPRMDGIEFLRRLMRLRPTPVVMISSLTAQGSSVALEALSLGAVDVMPKPAFDLRNGLQGYAEDIRERLRGAARARVRPAAPRVTGSQPLPPPHRRLPPPSLIAIGASTGGTEAIREVLEGLPAVGPPIVIVQHMPALFTRTFAARLDRLCPMQVKEAEDGEVLRPGWAYLAPGGATHMAMRTTLQGWCVVLQPTPPVNRHRPAVDVLFDAVAREAGRRCVAVLLTGMGKDGAQGMLHLRQAGAYTLAQDEATSVVYGMPREAVVLGAVDEELPLEMIAPRIRTLLVGGTR</sequence>
<feature type="domain" description="Response regulatory" evidence="10">
    <location>
        <begin position="10"/>
        <end position="127"/>
    </location>
</feature>
<name>A0A0K6GSE3_9NEIS</name>
<feature type="modified residue" description="4-aspartylphosphate" evidence="6 8">
    <location>
        <position position="61"/>
    </location>
</feature>
<comment type="similarity">
    <text evidence="6">Belongs to the CheB family.</text>
</comment>
<evidence type="ECO:0000313" key="12">
    <source>
        <dbReference type="EMBL" id="CUA81446.1"/>
    </source>
</evidence>
<accession>A0A0K6GSE3</accession>
<comment type="domain">
    <text evidence="6">Contains a C-terminal catalytic domain, and an N-terminal region which modulates catalytic activity.</text>
</comment>
<dbReference type="InterPro" id="IPR000673">
    <property type="entry name" value="Sig_transdc_resp-reg_Me-estase"/>
</dbReference>